<evidence type="ECO:0000259" key="1">
    <source>
        <dbReference type="Pfam" id="PF06985"/>
    </source>
</evidence>
<dbReference type="EMBL" id="JAGPXF010000004">
    <property type="protein sequence ID" value="KAH7245364.1"/>
    <property type="molecule type" value="Genomic_DNA"/>
</dbReference>
<name>A0A8K0S025_9HYPO</name>
<accession>A0A8K0S025</accession>
<organism evidence="2 3">
    <name type="scientific">Fusarium tricinctum</name>
    <dbReference type="NCBI Taxonomy" id="61284"/>
    <lineage>
        <taxon>Eukaryota</taxon>
        <taxon>Fungi</taxon>
        <taxon>Dikarya</taxon>
        <taxon>Ascomycota</taxon>
        <taxon>Pezizomycotina</taxon>
        <taxon>Sordariomycetes</taxon>
        <taxon>Hypocreomycetidae</taxon>
        <taxon>Hypocreales</taxon>
        <taxon>Nectriaceae</taxon>
        <taxon>Fusarium</taxon>
        <taxon>Fusarium tricinctum species complex</taxon>
    </lineage>
</organism>
<dbReference type="PANTHER" id="PTHR33112:SF1">
    <property type="entry name" value="HETEROKARYON INCOMPATIBILITY DOMAIN-CONTAINING PROTEIN"/>
    <property type="match status" value="1"/>
</dbReference>
<comment type="caution">
    <text evidence="2">The sequence shown here is derived from an EMBL/GenBank/DDBJ whole genome shotgun (WGS) entry which is preliminary data.</text>
</comment>
<reference evidence="2" key="1">
    <citation type="journal article" date="2021" name="Nat. Commun.">
        <title>Genetic determinants of endophytism in the Arabidopsis root mycobiome.</title>
        <authorList>
            <person name="Mesny F."/>
            <person name="Miyauchi S."/>
            <person name="Thiergart T."/>
            <person name="Pickel B."/>
            <person name="Atanasova L."/>
            <person name="Karlsson M."/>
            <person name="Huettel B."/>
            <person name="Barry K.W."/>
            <person name="Haridas S."/>
            <person name="Chen C."/>
            <person name="Bauer D."/>
            <person name="Andreopoulos W."/>
            <person name="Pangilinan J."/>
            <person name="LaButti K."/>
            <person name="Riley R."/>
            <person name="Lipzen A."/>
            <person name="Clum A."/>
            <person name="Drula E."/>
            <person name="Henrissat B."/>
            <person name="Kohler A."/>
            <person name="Grigoriev I.V."/>
            <person name="Martin F.M."/>
            <person name="Hacquard S."/>
        </authorList>
    </citation>
    <scope>NUCLEOTIDE SEQUENCE</scope>
    <source>
        <strain evidence="2">MPI-SDFR-AT-0068</strain>
    </source>
</reference>
<evidence type="ECO:0000313" key="2">
    <source>
        <dbReference type="EMBL" id="KAH7245364.1"/>
    </source>
</evidence>
<protein>
    <submittedName>
        <fullName evidence="2">Heterokaryon incompatibility protein-domain-containing protein</fullName>
    </submittedName>
</protein>
<dbReference type="Proteomes" id="UP000813427">
    <property type="component" value="Unassembled WGS sequence"/>
</dbReference>
<dbReference type="Pfam" id="PF06985">
    <property type="entry name" value="HET"/>
    <property type="match status" value="1"/>
</dbReference>
<keyword evidence="3" id="KW-1185">Reference proteome</keyword>
<sequence>MIKKWIAHFRSTHEKPCQMLTAKPLRISKFRLLDCKTETVVECTELAEYVALSYVWGSSSNVEDKHQDLLSNAVIKDAMRVTLQLGFRYIWVDQLCVDQRETEDMSCQLGQMNTIYNQASVTIVAAAGESLSYGLPGVGQRSRKIQNKFTLNGTTWTFRPRLTKHHVGDSKWSTRGWIYQEAVFSRRGVIFTDDQVYF</sequence>
<dbReference type="AlphaFoldDB" id="A0A8K0S025"/>
<dbReference type="OrthoDB" id="5428863at2759"/>
<dbReference type="PANTHER" id="PTHR33112">
    <property type="entry name" value="DOMAIN PROTEIN, PUTATIVE-RELATED"/>
    <property type="match status" value="1"/>
</dbReference>
<evidence type="ECO:0000313" key="3">
    <source>
        <dbReference type="Proteomes" id="UP000813427"/>
    </source>
</evidence>
<dbReference type="InterPro" id="IPR010730">
    <property type="entry name" value="HET"/>
</dbReference>
<feature type="domain" description="Heterokaryon incompatibility" evidence="1">
    <location>
        <begin position="49"/>
        <end position="181"/>
    </location>
</feature>
<proteinExistence type="predicted"/>
<gene>
    <name evidence="2" type="ORF">BKA59DRAFT_492936</name>
</gene>